<protein>
    <submittedName>
        <fullName evidence="3">Uncharacterized protein</fullName>
    </submittedName>
</protein>
<name>A0A1B9I5B0_9TREE</name>
<evidence type="ECO:0000256" key="2">
    <source>
        <dbReference type="SAM" id="Phobius"/>
    </source>
</evidence>
<keyword evidence="2" id="KW-1133">Transmembrane helix</keyword>
<dbReference type="Proteomes" id="UP000094020">
    <property type="component" value="Chromosome 3"/>
</dbReference>
<reference evidence="3" key="3">
    <citation type="submission" date="2016-07" db="EMBL/GenBank/DDBJ databases">
        <title>Evolution of pathogenesis and genome organization in the Tremellales.</title>
        <authorList>
            <person name="Cuomo C."/>
            <person name="Litvintseva A."/>
            <person name="Heitman J."/>
            <person name="Chen Y."/>
            <person name="Sun S."/>
            <person name="Springer D."/>
            <person name="Dromer F."/>
            <person name="Young S."/>
            <person name="Zeng Q."/>
            <person name="Chapman S."/>
            <person name="Gujja S."/>
            <person name="Saif S."/>
            <person name="Birren B."/>
        </authorList>
    </citation>
    <scope>NUCLEOTIDE SEQUENCE</scope>
    <source>
        <strain evidence="3">CBS 10737</strain>
    </source>
</reference>
<feature type="region of interest" description="Disordered" evidence="1">
    <location>
        <begin position="450"/>
        <end position="470"/>
    </location>
</feature>
<dbReference type="KEGG" id="kpin:30171110"/>
<dbReference type="EMBL" id="CP144521">
    <property type="protein sequence ID" value="WWC68466.1"/>
    <property type="molecule type" value="Genomic_DNA"/>
</dbReference>
<dbReference type="RefSeq" id="XP_019011905.1">
    <property type="nucleotide sequence ID" value="XM_019154502.1"/>
</dbReference>
<dbReference type="EMBL" id="KI894009">
    <property type="protein sequence ID" value="OCF50686.1"/>
    <property type="molecule type" value="Genomic_DNA"/>
</dbReference>
<reference evidence="4" key="4">
    <citation type="submission" date="2024-02" db="EMBL/GenBank/DDBJ databases">
        <title>Comparative genomics of Cryptococcus and Kwoniella reveals pathogenesis evolution and contrasting modes of karyotype evolution via chromosome fusion or intercentromeric recombination.</title>
        <authorList>
            <person name="Coelho M.A."/>
            <person name="David-Palma M."/>
            <person name="Shea T."/>
            <person name="Bowers K."/>
            <person name="McGinley-Smith S."/>
            <person name="Mohammad A.W."/>
            <person name="Gnirke A."/>
            <person name="Yurkov A.M."/>
            <person name="Nowrousian M."/>
            <person name="Sun S."/>
            <person name="Cuomo C.A."/>
            <person name="Heitman J."/>
        </authorList>
    </citation>
    <scope>NUCLEOTIDE SEQUENCE</scope>
    <source>
        <strain evidence="4">CBS 10737</strain>
    </source>
</reference>
<gene>
    <name evidence="3" type="ORF">I206_02741</name>
    <name evidence="4" type="ORF">I206_102394</name>
</gene>
<keyword evidence="2" id="KW-0472">Membrane</keyword>
<evidence type="ECO:0000313" key="3">
    <source>
        <dbReference type="EMBL" id="OCF50686.1"/>
    </source>
</evidence>
<reference evidence="4" key="2">
    <citation type="submission" date="2013-07" db="EMBL/GenBank/DDBJ databases">
        <authorList>
            <consortium name="The Broad Institute Genome Sequencing Platform"/>
            <person name="Cuomo C."/>
            <person name="Litvintseva A."/>
            <person name="Chen Y."/>
            <person name="Heitman J."/>
            <person name="Sun S."/>
            <person name="Springer D."/>
            <person name="Dromer F."/>
            <person name="Young S.K."/>
            <person name="Zeng Q."/>
            <person name="Gargeya S."/>
            <person name="Fitzgerald M."/>
            <person name="Abouelleil A."/>
            <person name="Alvarado L."/>
            <person name="Berlin A.M."/>
            <person name="Chapman S.B."/>
            <person name="Dewar J."/>
            <person name="Goldberg J."/>
            <person name="Griggs A."/>
            <person name="Gujja S."/>
            <person name="Hansen M."/>
            <person name="Howarth C."/>
            <person name="Imamovic A."/>
            <person name="Larimer J."/>
            <person name="McCowan C."/>
            <person name="Murphy C."/>
            <person name="Pearson M."/>
            <person name="Priest M."/>
            <person name="Roberts A."/>
            <person name="Saif S."/>
            <person name="Shea T."/>
            <person name="Sykes S."/>
            <person name="Wortman J."/>
            <person name="Nusbaum C."/>
            <person name="Birren B."/>
        </authorList>
    </citation>
    <scope>NUCLEOTIDE SEQUENCE</scope>
    <source>
        <strain evidence="4">CBS 10737</strain>
    </source>
</reference>
<dbReference type="GeneID" id="30171110"/>
<evidence type="ECO:0000256" key="1">
    <source>
        <dbReference type="SAM" id="MobiDB-lite"/>
    </source>
</evidence>
<feature type="region of interest" description="Disordered" evidence="1">
    <location>
        <begin position="370"/>
        <end position="391"/>
    </location>
</feature>
<sequence>MADSTTYSIYSDSLPLTTHKASTTVIGHTSTSSPYTHVIYVDPDENSYNPSTTISTSSFSVKSTIRYSTSTGISGNYGQGIPSSNYAGDIISSSSSSNPSINSIINNNSSVESNGNSTNINNEGQGENQGQGHLSLPAIIAISIITTLLFVGICFSCFIYKRRRNRINKLPGDYNSNSSSNKISNNQNYQENKFNEIDIQALPSTISPSIDNLRQPRFSQRDLNNILINQNNDNNNNNNSPFEDPLFISRRRNNLIRQQSLVDRSNEINSLYTDNSEFDMLAQDGSSYARTLSTYSEGINSEYSERDLGSYLPQNQSSTIRRPQLEIDTKSSSSSSNVGFSNNLHSISTSTFSNYNRLISPPSTLISNQMNNNISPFSDPSSSSSSSDNSNYIAQPLISPISSSTTNRSWRTEDELLFTNQSSHLLDRNSSRQIGTNLQRGLTIVRHIDGGAITPRSTNNENMNEEENNEVHLPPTYRELYPQNR</sequence>
<reference evidence="3" key="1">
    <citation type="submission" date="2013-07" db="EMBL/GenBank/DDBJ databases">
        <title>The Genome Sequence of Cryptococcus pinus CBS10737.</title>
        <authorList>
            <consortium name="The Broad Institute Genome Sequencing Platform"/>
            <person name="Cuomo C."/>
            <person name="Litvintseva A."/>
            <person name="Chen Y."/>
            <person name="Heitman J."/>
            <person name="Sun S."/>
            <person name="Springer D."/>
            <person name="Dromer F."/>
            <person name="Young S.K."/>
            <person name="Zeng Q."/>
            <person name="Gargeya S."/>
            <person name="Fitzgerald M."/>
            <person name="Abouelleil A."/>
            <person name="Alvarado L."/>
            <person name="Berlin A.M."/>
            <person name="Chapman S.B."/>
            <person name="Dewar J."/>
            <person name="Goldberg J."/>
            <person name="Griggs A."/>
            <person name="Gujja S."/>
            <person name="Hansen M."/>
            <person name="Howarth C."/>
            <person name="Imamovic A."/>
            <person name="Larimer J."/>
            <person name="McCowan C."/>
            <person name="Murphy C."/>
            <person name="Pearson M."/>
            <person name="Priest M."/>
            <person name="Roberts A."/>
            <person name="Saif S."/>
            <person name="Shea T."/>
            <person name="Sykes S."/>
            <person name="Wortman J."/>
            <person name="Nusbaum C."/>
            <person name="Birren B."/>
        </authorList>
    </citation>
    <scope>NUCLEOTIDE SEQUENCE [LARGE SCALE GENOMIC DNA]</scope>
    <source>
        <strain evidence="3">CBS 10737</strain>
    </source>
</reference>
<feature type="transmembrane region" description="Helical" evidence="2">
    <location>
        <begin position="138"/>
        <end position="160"/>
    </location>
</feature>
<proteinExistence type="predicted"/>
<dbReference type="OrthoDB" id="2565330at2759"/>
<feature type="compositionally biased region" description="Polar residues" evidence="1">
    <location>
        <begin position="312"/>
        <end position="321"/>
    </location>
</feature>
<accession>A0A1B9I5B0</accession>
<feature type="region of interest" description="Disordered" evidence="1">
    <location>
        <begin position="306"/>
        <end position="340"/>
    </location>
</feature>
<keyword evidence="5" id="KW-1185">Reference proteome</keyword>
<feature type="region of interest" description="Disordered" evidence="1">
    <location>
        <begin position="102"/>
        <end position="129"/>
    </location>
</feature>
<dbReference type="AlphaFoldDB" id="A0A1B9I5B0"/>
<organism evidence="3">
    <name type="scientific">Kwoniella pini CBS 10737</name>
    <dbReference type="NCBI Taxonomy" id="1296096"/>
    <lineage>
        <taxon>Eukaryota</taxon>
        <taxon>Fungi</taxon>
        <taxon>Dikarya</taxon>
        <taxon>Basidiomycota</taxon>
        <taxon>Agaricomycotina</taxon>
        <taxon>Tremellomycetes</taxon>
        <taxon>Tremellales</taxon>
        <taxon>Cryptococcaceae</taxon>
        <taxon>Kwoniella</taxon>
    </lineage>
</organism>
<dbReference type="STRING" id="1296096.A0A1B9I5B0"/>
<feature type="compositionally biased region" description="Low complexity" evidence="1">
    <location>
        <begin position="371"/>
        <end position="391"/>
    </location>
</feature>
<evidence type="ECO:0000313" key="4">
    <source>
        <dbReference type="EMBL" id="WWC68466.1"/>
    </source>
</evidence>
<evidence type="ECO:0000313" key="5">
    <source>
        <dbReference type="Proteomes" id="UP000094020"/>
    </source>
</evidence>
<keyword evidence="2" id="KW-0812">Transmembrane</keyword>